<dbReference type="InterPro" id="IPR007197">
    <property type="entry name" value="rSAM"/>
</dbReference>
<dbReference type="SFLD" id="SFLDG01387">
    <property type="entry name" value="BtrN-like_SPASM_domain_contain"/>
    <property type="match status" value="1"/>
</dbReference>
<dbReference type="Proteomes" id="UP000004662">
    <property type="component" value="Plasmid pFW10101"/>
</dbReference>
<dbReference type="CDD" id="cd01335">
    <property type="entry name" value="Radical_SAM"/>
    <property type="match status" value="1"/>
</dbReference>
<dbReference type="PANTHER" id="PTHR11228">
    <property type="entry name" value="RADICAL SAM DOMAIN PROTEIN"/>
    <property type="match status" value="1"/>
</dbReference>
<gene>
    <name evidence="8" type="ORF">DFW101_3712</name>
</gene>
<dbReference type="RefSeq" id="WP_009183028.1">
    <property type="nucleotide sequence ID" value="NZ_CM001369.1"/>
</dbReference>
<dbReference type="CDD" id="cd21109">
    <property type="entry name" value="SPASM"/>
    <property type="match status" value="1"/>
</dbReference>
<evidence type="ECO:0000256" key="5">
    <source>
        <dbReference type="ARBA" id="ARBA00023004"/>
    </source>
</evidence>
<dbReference type="Gene3D" id="3.20.20.70">
    <property type="entry name" value="Aldolase class I"/>
    <property type="match status" value="1"/>
</dbReference>
<dbReference type="InterPro" id="IPR023885">
    <property type="entry name" value="4Fe4S-binding_SPASM_dom"/>
</dbReference>
<dbReference type="PANTHER" id="PTHR11228:SF7">
    <property type="entry name" value="PQQA PEPTIDE CYCLASE"/>
    <property type="match status" value="1"/>
</dbReference>
<dbReference type="SFLD" id="SFLDS00029">
    <property type="entry name" value="Radical_SAM"/>
    <property type="match status" value="1"/>
</dbReference>
<dbReference type="PROSITE" id="PS51918">
    <property type="entry name" value="RADICAL_SAM"/>
    <property type="match status" value="1"/>
</dbReference>
<dbReference type="Pfam" id="PF13186">
    <property type="entry name" value="SPASM"/>
    <property type="match status" value="1"/>
</dbReference>
<feature type="domain" description="Radical SAM core" evidence="7">
    <location>
        <begin position="56"/>
        <end position="294"/>
    </location>
</feature>
<dbReference type="AlphaFoldDB" id="G7QEA2"/>
<dbReference type="GO" id="GO:0046872">
    <property type="term" value="F:metal ion binding"/>
    <property type="evidence" value="ECO:0007669"/>
    <property type="project" value="UniProtKB-KW"/>
</dbReference>
<keyword evidence="9" id="KW-1185">Reference proteome</keyword>
<keyword evidence="4" id="KW-0479">Metal-binding</keyword>
<accession>G7QEA2</accession>
<dbReference type="InterPro" id="IPR058240">
    <property type="entry name" value="rSAM_sf"/>
</dbReference>
<evidence type="ECO:0000256" key="1">
    <source>
        <dbReference type="ARBA" id="ARBA00001966"/>
    </source>
</evidence>
<dbReference type="InterPro" id="IPR050377">
    <property type="entry name" value="Radical_SAM_PqqE_MftC-like"/>
</dbReference>
<organism evidence="8 9">
    <name type="scientific">Solidesulfovibrio carbinoliphilus subsp. oakridgensis</name>
    <dbReference type="NCBI Taxonomy" id="694327"/>
    <lineage>
        <taxon>Bacteria</taxon>
        <taxon>Pseudomonadati</taxon>
        <taxon>Thermodesulfobacteriota</taxon>
        <taxon>Desulfovibrionia</taxon>
        <taxon>Desulfovibrionales</taxon>
        <taxon>Desulfovibrionaceae</taxon>
        <taxon>Solidesulfovibrio</taxon>
    </lineage>
</organism>
<dbReference type="Pfam" id="PF04055">
    <property type="entry name" value="Radical_SAM"/>
    <property type="match status" value="1"/>
</dbReference>
<keyword evidence="3" id="KW-0949">S-adenosyl-L-methionine</keyword>
<comment type="cofactor">
    <cofactor evidence="1">
        <name>[4Fe-4S] cluster</name>
        <dbReference type="ChEBI" id="CHEBI:49883"/>
    </cofactor>
</comment>
<protein>
    <submittedName>
        <fullName evidence="8">Radical SAM domain protein</fullName>
    </submittedName>
</protein>
<reference evidence="9" key="1">
    <citation type="journal article" date="2015" name="Genome Announc.">
        <title>High-Quality Draft Genome Sequence of Desulfovibrio carbinoliphilus FW-101-2B, an Organic Acid-Oxidizing Sulfate-Reducing Bacterium Isolated from Uranium(VI)-Contaminated Groundwater.</title>
        <authorList>
            <person name="Ramsay B.D."/>
            <person name="Hwang C."/>
            <person name="Woo H.L."/>
            <person name="Carroll S.L."/>
            <person name="Lucas S."/>
            <person name="Han J."/>
            <person name="Lapidus A.L."/>
            <person name="Cheng J.F."/>
            <person name="Goodwin L.A."/>
            <person name="Pitluck S."/>
            <person name="Peters L."/>
            <person name="Chertkov O."/>
            <person name="Held B."/>
            <person name="Detter J.C."/>
            <person name="Han C.S."/>
            <person name="Tapia R."/>
            <person name="Land M.L."/>
            <person name="Hauser L.J."/>
            <person name="Kyrpides N.C."/>
            <person name="Ivanova N.N."/>
            <person name="Mikhailova N."/>
            <person name="Pagani I."/>
            <person name="Woyke T."/>
            <person name="Arkin A.P."/>
            <person name="Dehal P."/>
            <person name="Chivian D."/>
            <person name="Criddle C.S."/>
            <person name="Wu W."/>
            <person name="Chakraborty R."/>
            <person name="Hazen T.C."/>
            <person name="Fields M.W."/>
        </authorList>
    </citation>
    <scope>NUCLEOTIDE SEQUENCE [LARGE SCALE GENOMIC DNA]</scope>
    <source>
        <strain evidence="9">FW-101-2B</strain>
    </source>
</reference>
<proteinExistence type="predicted"/>
<dbReference type="InterPro" id="IPR034391">
    <property type="entry name" value="AdoMet-like_SPASM_containing"/>
</dbReference>
<dbReference type="EMBL" id="CM001369">
    <property type="protein sequence ID" value="EHJ45996.1"/>
    <property type="molecule type" value="Genomic_DNA"/>
</dbReference>
<evidence type="ECO:0000256" key="6">
    <source>
        <dbReference type="ARBA" id="ARBA00023014"/>
    </source>
</evidence>
<dbReference type="GO" id="GO:0051536">
    <property type="term" value="F:iron-sulfur cluster binding"/>
    <property type="evidence" value="ECO:0007669"/>
    <property type="project" value="UniProtKB-KW"/>
</dbReference>
<dbReference type="SUPFAM" id="SSF102114">
    <property type="entry name" value="Radical SAM enzymes"/>
    <property type="match status" value="1"/>
</dbReference>
<dbReference type="GO" id="GO:0003824">
    <property type="term" value="F:catalytic activity"/>
    <property type="evidence" value="ECO:0007669"/>
    <property type="project" value="InterPro"/>
</dbReference>
<keyword evidence="8" id="KW-0614">Plasmid</keyword>
<keyword evidence="5" id="KW-0408">Iron</keyword>
<dbReference type="SFLD" id="SFLDG01067">
    <property type="entry name" value="SPASM/twitch_domain_containing"/>
    <property type="match status" value="1"/>
</dbReference>
<sequence>MGLLDAGLATKGADAAERLKILKRHGQAFLRHATPQKLWNFAKAERNRIKGRTVLDSLPYILKIETTNICNLRCAYCYDDRRPPAPGERPYGRMTVAQFQGLVDQVGDRLFKINLYGFGEPFLFPETLDMVRYATDKNIGVAVSTNLNHRDPDLPRRIVASGLEVLIFSGHGLSHETAGRFMRGGNPDLALGTLAAVIEARRAAGSRTPFIDWQYCVTGFNEHEIPAAREAAKRLGVDQLRCIRPFFPEDAPADWFSSRFPRRTASGPDAGSAAAGGGCSWLYRAAYVNWDGGLIPCCRDPRDRAADFGNVLEEPFAAVWNNGKYQAARALLADPSRRDLRDGILCGRCPATRPAAGD</sequence>
<evidence type="ECO:0000256" key="4">
    <source>
        <dbReference type="ARBA" id="ARBA00022723"/>
    </source>
</evidence>
<dbReference type="eggNOG" id="COG0535">
    <property type="taxonomic scope" value="Bacteria"/>
</dbReference>
<dbReference type="InterPro" id="IPR013785">
    <property type="entry name" value="Aldolase_TIM"/>
</dbReference>
<keyword evidence="2" id="KW-0004">4Fe-4S</keyword>
<keyword evidence="6" id="KW-0411">Iron-sulfur</keyword>
<dbReference type="HOGENOM" id="CLU_009273_1_1_7"/>
<evidence type="ECO:0000256" key="2">
    <source>
        <dbReference type="ARBA" id="ARBA00022485"/>
    </source>
</evidence>
<evidence type="ECO:0000256" key="3">
    <source>
        <dbReference type="ARBA" id="ARBA00022691"/>
    </source>
</evidence>
<evidence type="ECO:0000259" key="7">
    <source>
        <dbReference type="PROSITE" id="PS51918"/>
    </source>
</evidence>
<geneLocation type="plasmid" evidence="8 9">
    <name>pFW10101</name>
</geneLocation>
<name>G7QEA2_9BACT</name>
<evidence type="ECO:0000313" key="9">
    <source>
        <dbReference type="Proteomes" id="UP000004662"/>
    </source>
</evidence>
<evidence type="ECO:0000313" key="8">
    <source>
        <dbReference type="EMBL" id="EHJ45996.1"/>
    </source>
</evidence>